<gene>
    <name evidence="9" type="ORF">BCR36DRAFT_301669</name>
</gene>
<evidence type="ECO:0000256" key="3">
    <source>
        <dbReference type="ARBA" id="ARBA00022776"/>
    </source>
</evidence>
<dbReference type="PROSITE" id="PS50005">
    <property type="entry name" value="TPR"/>
    <property type="match status" value="2"/>
</dbReference>
<name>A0A1Y1V165_9FUNG</name>
<dbReference type="SUPFAM" id="SSF48452">
    <property type="entry name" value="TPR-like"/>
    <property type="match status" value="2"/>
</dbReference>
<feature type="domain" description="Cdc23" evidence="8">
    <location>
        <begin position="3"/>
        <end position="194"/>
    </location>
</feature>
<dbReference type="OrthoDB" id="10262026at2759"/>
<proteinExistence type="predicted"/>
<dbReference type="EMBL" id="MCFH01000046">
    <property type="protein sequence ID" value="ORX44331.1"/>
    <property type="molecule type" value="Genomic_DNA"/>
</dbReference>
<dbReference type="STRING" id="1754191.A0A1Y1V165"/>
<dbReference type="PANTHER" id="PTHR12558:SF10">
    <property type="entry name" value="CELL DIVISION CYCLE PROTEIN 23 HOMOLOG"/>
    <property type="match status" value="1"/>
</dbReference>
<reference evidence="9 10" key="2">
    <citation type="submission" date="2016-08" db="EMBL/GenBank/DDBJ databases">
        <title>Pervasive Adenine N6-methylation of Active Genes in Fungi.</title>
        <authorList>
            <consortium name="DOE Joint Genome Institute"/>
            <person name="Mondo S.J."/>
            <person name="Dannebaum R.O."/>
            <person name="Kuo R.C."/>
            <person name="Labutti K."/>
            <person name="Haridas S."/>
            <person name="Kuo A."/>
            <person name="Salamov A."/>
            <person name="Ahrendt S.R."/>
            <person name="Lipzen A."/>
            <person name="Sullivan W."/>
            <person name="Andreopoulos W.B."/>
            <person name="Clum A."/>
            <person name="Lindquist E."/>
            <person name="Daum C."/>
            <person name="Ramamoorthy G.K."/>
            <person name="Gryganskyi A."/>
            <person name="Culley D."/>
            <person name="Magnuson J.K."/>
            <person name="James T.Y."/>
            <person name="O'Malley M.A."/>
            <person name="Stajich J.E."/>
            <person name="Spatafora J.W."/>
            <person name="Visel A."/>
            <person name="Grigoriev I.V."/>
        </authorList>
    </citation>
    <scope>NUCLEOTIDE SEQUENCE [LARGE SCALE GENOMIC DNA]</scope>
    <source>
        <strain evidence="10">finn</strain>
    </source>
</reference>
<dbReference type="SMART" id="SM00028">
    <property type="entry name" value="TPR"/>
    <property type="match status" value="7"/>
</dbReference>
<keyword evidence="3" id="KW-0498">Mitosis</keyword>
<evidence type="ECO:0000256" key="7">
    <source>
        <dbReference type="PROSITE-ProRule" id="PRU00339"/>
    </source>
</evidence>
<dbReference type="AlphaFoldDB" id="A0A1Y1V165"/>
<dbReference type="GO" id="GO:0030332">
    <property type="term" value="F:cyclin binding"/>
    <property type="evidence" value="ECO:0007669"/>
    <property type="project" value="EnsemblFungi"/>
</dbReference>
<organism evidence="9 10">
    <name type="scientific">Piromyces finnis</name>
    <dbReference type="NCBI Taxonomy" id="1754191"/>
    <lineage>
        <taxon>Eukaryota</taxon>
        <taxon>Fungi</taxon>
        <taxon>Fungi incertae sedis</taxon>
        <taxon>Chytridiomycota</taxon>
        <taxon>Chytridiomycota incertae sedis</taxon>
        <taxon>Neocallimastigomycetes</taxon>
        <taxon>Neocallimastigales</taxon>
        <taxon>Neocallimastigaceae</taxon>
        <taxon>Piromyces</taxon>
    </lineage>
</organism>
<dbReference type="GO" id="GO:0045842">
    <property type="term" value="P:positive regulation of mitotic metaphase/anaphase transition"/>
    <property type="evidence" value="ECO:0007669"/>
    <property type="project" value="TreeGrafter"/>
</dbReference>
<dbReference type="Pfam" id="PF04049">
    <property type="entry name" value="ANAPC8"/>
    <property type="match status" value="1"/>
</dbReference>
<dbReference type="GO" id="GO:0051301">
    <property type="term" value="P:cell division"/>
    <property type="evidence" value="ECO:0007669"/>
    <property type="project" value="UniProtKB-KW"/>
</dbReference>
<dbReference type="GO" id="GO:0031145">
    <property type="term" value="P:anaphase-promoting complex-dependent catabolic process"/>
    <property type="evidence" value="ECO:0007669"/>
    <property type="project" value="EnsemblFungi"/>
</dbReference>
<dbReference type="GO" id="GO:0061630">
    <property type="term" value="F:ubiquitin protein ligase activity"/>
    <property type="evidence" value="ECO:0007669"/>
    <property type="project" value="EnsemblFungi"/>
</dbReference>
<dbReference type="InterPro" id="IPR019734">
    <property type="entry name" value="TPR_rpt"/>
</dbReference>
<evidence type="ECO:0000313" key="9">
    <source>
        <dbReference type="EMBL" id="ORX44331.1"/>
    </source>
</evidence>
<evidence type="ECO:0000256" key="2">
    <source>
        <dbReference type="ARBA" id="ARBA00022737"/>
    </source>
</evidence>
<keyword evidence="6" id="KW-0131">Cell cycle</keyword>
<dbReference type="GO" id="GO:0005680">
    <property type="term" value="C:anaphase-promoting complex"/>
    <property type="evidence" value="ECO:0007669"/>
    <property type="project" value="EnsemblFungi"/>
</dbReference>
<accession>A0A1Y1V165</accession>
<evidence type="ECO:0000256" key="1">
    <source>
        <dbReference type="ARBA" id="ARBA00022618"/>
    </source>
</evidence>
<dbReference type="Pfam" id="PF13414">
    <property type="entry name" value="TPR_11"/>
    <property type="match status" value="1"/>
</dbReference>
<evidence type="ECO:0000256" key="6">
    <source>
        <dbReference type="ARBA" id="ARBA00023306"/>
    </source>
</evidence>
<keyword evidence="10" id="KW-1185">Reference proteome</keyword>
<dbReference type="GO" id="GO:0016567">
    <property type="term" value="P:protein ubiquitination"/>
    <property type="evidence" value="ECO:0007669"/>
    <property type="project" value="EnsemblFungi"/>
</dbReference>
<keyword evidence="4" id="KW-0833">Ubl conjugation pathway</keyword>
<evidence type="ECO:0000256" key="4">
    <source>
        <dbReference type="ARBA" id="ARBA00022786"/>
    </source>
</evidence>
<dbReference type="Proteomes" id="UP000193719">
    <property type="component" value="Unassembled WGS sequence"/>
</dbReference>
<keyword evidence="2" id="KW-0677">Repeat</keyword>
<keyword evidence="1" id="KW-0132">Cell division</keyword>
<dbReference type="InterPro" id="IPR011990">
    <property type="entry name" value="TPR-like_helical_dom_sf"/>
</dbReference>
<protein>
    <submittedName>
        <fullName evidence="9">TPR-like protein</fullName>
    </submittedName>
</protein>
<evidence type="ECO:0000313" key="10">
    <source>
        <dbReference type="Proteomes" id="UP000193719"/>
    </source>
</evidence>
<feature type="repeat" description="TPR" evidence="7">
    <location>
        <begin position="289"/>
        <end position="322"/>
    </location>
</feature>
<dbReference type="PANTHER" id="PTHR12558">
    <property type="entry name" value="CELL DIVISION CYCLE 16,23,27"/>
    <property type="match status" value="1"/>
</dbReference>
<dbReference type="Pfam" id="PF13181">
    <property type="entry name" value="TPR_8"/>
    <property type="match status" value="2"/>
</dbReference>
<reference evidence="9 10" key="1">
    <citation type="submission" date="2016-08" db="EMBL/GenBank/DDBJ databases">
        <title>Genomes of anaerobic fungi encode conserved fungal cellulosomes for biomass hydrolysis.</title>
        <authorList>
            <consortium name="DOE Joint Genome Institute"/>
            <person name="Haitjema C.H."/>
            <person name="Gilmore S.P."/>
            <person name="Henske J.K."/>
            <person name="Solomon K.V."/>
            <person name="De Groot R."/>
            <person name="Kuo A."/>
            <person name="Mondo S.J."/>
            <person name="Salamov A.A."/>
            <person name="Labutti K."/>
            <person name="Zhao Z."/>
            <person name="Chiniquy J."/>
            <person name="Barry K."/>
            <person name="Brewer H.M."/>
            <person name="Purvine S.O."/>
            <person name="Wright A.T."/>
            <person name="Boxma B."/>
            <person name="Van Alen T."/>
            <person name="Hackstein J.H."/>
            <person name="Baker S.E."/>
            <person name="Grigoriev I.V."/>
            <person name="O'Malley M.A."/>
        </authorList>
    </citation>
    <scope>NUCLEOTIDE SEQUENCE [LARGE SCALE GENOMIC DNA]</scope>
    <source>
        <strain evidence="10">finn</strain>
    </source>
</reference>
<feature type="repeat" description="TPR" evidence="7">
    <location>
        <begin position="255"/>
        <end position="288"/>
    </location>
</feature>
<dbReference type="InterPro" id="IPR007192">
    <property type="entry name" value="APC8"/>
</dbReference>
<sequence>MTYKEYDKFLFARTLFDIREFDRASYTLNSLTHPKCIFLRLYSKFMAGEKRKDEEIVDIVGLNENTYYMNKDIVEIETDLIEGIKNNPDDGFLFYLYGVICVKKNQKKKAIQLLTRSVKLYPYNWSAWLELASCLITQELITSVLPEIEDNLMSRFFMTHLALEYQNNNENFENYIKPCIEIFDDSNYIRSQLALSNYHTRDFEESEQYFDKIIKKDPYTLENMDIFSHVLYVTEKATKLSYLAHNCCMIDKYRQETCCIIGNYYSLRGEHEKAVLYFQRALKLNKNYLSAWTLMGHEYIELKNTQAAIEAYRKAIDLSQRDYRAWYGLGQIYEVLRMPYYSLYYYQQAASLRPYDSRMWVALAQCYDYMDHKIEAVKCYKRALIGGDSGPIVLIKLANLYAKLGNNDTAAYYYRFSLLEYKKLNNVSFPSIF</sequence>
<keyword evidence="5 7" id="KW-0802">TPR repeat</keyword>
<evidence type="ECO:0000256" key="5">
    <source>
        <dbReference type="ARBA" id="ARBA00022803"/>
    </source>
</evidence>
<dbReference type="Gene3D" id="1.25.40.10">
    <property type="entry name" value="Tetratricopeptide repeat domain"/>
    <property type="match status" value="2"/>
</dbReference>
<comment type="caution">
    <text evidence="9">The sequence shown here is derived from an EMBL/GenBank/DDBJ whole genome shotgun (WGS) entry which is preliminary data.</text>
</comment>
<evidence type="ECO:0000259" key="8">
    <source>
        <dbReference type="Pfam" id="PF04049"/>
    </source>
</evidence>